<gene>
    <name evidence="1" type="ORF">SDC9_35152</name>
</gene>
<comment type="caution">
    <text evidence="1">The sequence shown here is derived from an EMBL/GenBank/DDBJ whole genome shotgun (WGS) entry which is preliminary data.</text>
</comment>
<dbReference type="Pfam" id="PF04463">
    <property type="entry name" value="2-thiour_desulf"/>
    <property type="match status" value="1"/>
</dbReference>
<reference evidence="1" key="1">
    <citation type="submission" date="2019-08" db="EMBL/GenBank/DDBJ databases">
        <authorList>
            <person name="Kucharzyk K."/>
            <person name="Murdoch R.W."/>
            <person name="Higgins S."/>
            <person name="Loffler F."/>
        </authorList>
    </citation>
    <scope>NUCLEOTIDE SEQUENCE</scope>
</reference>
<dbReference type="PANTHER" id="PTHR30087:SF1">
    <property type="entry name" value="HYPOTHETICAL CYTOSOLIC PROTEIN"/>
    <property type="match status" value="1"/>
</dbReference>
<dbReference type="AlphaFoldDB" id="A0A644VCY6"/>
<name>A0A644VCY6_9ZZZZ</name>
<sequence>MNILISACLLGMNCRYNGEGQIIPNTDQLIEKHHLVPICPEIYGGLSTPREPSEIKNGRVISKNGNDLTEYFERGAQEILALAKLYHCKYAILKQRSPSCGYKKIYDGTFSGKIISGKGVLAELLLKNGVIIVDETEIDKLT</sequence>
<proteinExistence type="predicted"/>
<dbReference type="InterPro" id="IPR007553">
    <property type="entry name" value="2-thiour_desulf"/>
</dbReference>
<dbReference type="PANTHER" id="PTHR30087">
    <property type="entry name" value="INNER MEMBRANE PROTEIN"/>
    <property type="match status" value="1"/>
</dbReference>
<accession>A0A644VCY6</accession>
<evidence type="ECO:0000313" key="1">
    <source>
        <dbReference type="EMBL" id="MPL89121.1"/>
    </source>
</evidence>
<organism evidence="1">
    <name type="scientific">bioreactor metagenome</name>
    <dbReference type="NCBI Taxonomy" id="1076179"/>
    <lineage>
        <taxon>unclassified sequences</taxon>
        <taxon>metagenomes</taxon>
        <taxon>ecological metagenomes</taxon>
    </lineage>
</organism>
<protein>
    <submittedName>
        <fullName evidence="1">Uncharacterized protein</fullName>
    </submittedName>
</protein>
<dbReference type="EMBL" id="VSSQ01000273">
    <property type="protein sequence ID" value="MPL89121.1"/>
    <property type="molecule type" value="Genomic_DNA"/>
</dbReference>